<organism evidence="2 3">
    <name type="scientific">Secundilactobacillus angelensis</name>
    <dbReference type="NCBI Taxonomy" id="2722706"/>
    <lineage>
        <taxon>Bacteria</taxon>
        <taxon>Bacillati</taxon>
        <taxon>Bacillota</taxon>
        <taxon>Bacilli</taxon>
        <taxon>Lactobacillales</taxon>
        <taxon>Lactobacillaceae</taxon>
        <taxon>Secundilactobacillus</taxon>
    </lineage>
</organism>
<evidence type="ECO:0000256" key="1">
    <source>
        <dbReference type="SAM" id="Coils"/>
    </source>
</evidence>
<dbReference type="Proteomes" id="UP000763447">
    <property type="component" value="Unassembled WGS sequence"/>
</dbReference>
<protein>
    <recommendedName>
        <fullName evidence="4">DUF4428 domain-containing protein</fullName>
    </recommendedName>
</protein>
<evidence type="ECO:0008006" key="4">
    <source>
        <dbReference type="Google" id="ProtNLM"/>
    </source>
</evidence>
<accession>A0ABX1L2A0</accession>
<name>A0ABX1L2A0_9LACO</name>
<keyword evidence="3" id="KW-1185">Reference proteome</keyword>
<reference evidence="2 3" key="1">
    <citation type="submission" date="2020-04" db="EMBL/GenBank/DDBJ databases">
        <title>A novel species of genus Lactobacillus that was isolated from fermented food Zha-chili.</title>
        <authorList>
            <person name="Zhang Z."/>
        </authorList>
    </citation>
    <scope>NUCLEOTIDE SEQUENCE [LARGE SCALE GENOMIC DNA]</scope>
    <source>
        <strain evidence="3">HBUAS51383</strain>
    </source>
</reference>
<feature type="coiled-coil region" evidence="1">
    <location>
        <begin position="70"/>
        <end position="105"/>
    </location>
</feature>
<keyword evidence="1" id="KW-0175">Coiled coil</keyword>
<dbReference type="EMBL" id="JAAXLJ010000038">
    <property type="protein sequence ID" value="NLR19625.1"/>
    <property type="molecule type" value="Genomic_DNA"/>
</dbReference>
<evidence type="ECO:0000313" key="3">
    <source>
        <dbReference type="Proteomes" id="UP000763447"/>
    </source>
</evidence>
<proteinExistence type="predicted"/>
<comment type="caution">
    <text evidence="2">The sequence shown here is derived from an EMBL/GenBank/DDBJ whole genome shotgun (WGS) entry which is preliminary data.</text>
</comment>
<sequence>MAKQCAICGKQINFLDQDLSFKDGKACIECSNKAGLTTNFDSISWASAHRISDLKALIDSCQKIDPKRDKELAKQKVKAEKLEQKQVKKNQAAAAQQAYVDAKNEFKKSDTEILGFFYFNPTIKKVFRDRSMKNRGYRVFNYSDIINYQAVVKGHNDSKKHGLISSLLTVEDDTEFDHVEEIYVTIQLKDGSAETGWLADSKTGKTMSSVVQDDLKKLCSLLDQILTENDIPAATRISYIDTTLNTASQVSATNNVQPVVISEPKKKPSRKAPHCPRCKSNNIQIMENKRKFSLMKTAAGGFVFGVPGAAAGALIGKRGKKYHAVCMDCGKKFDIKL</sequence>
<evidence type="ECO:0000313" key="2">
    <source>
        <dbReference type="EMBL" id="NLR19625.1"/>
    </source>
</evidence>
<gene>
    <name evidence="2" type="ORF">HC026_12080</name>
</gene>
<dbReference type="RefSeq" id="WP_168926166.1">
    <property type="nucleotide sequence ID" value="NZ_JAAXLJ010000038.1"/>
</dbReference>